<dbReference type="HOGENOM" id="CLU_006958_2_2_2"/>
<dbReference type="PROSITE" id="PS51679">
    <property type="entry name" value="SAM_MT_C5"/>
    <property type="match status" value="1"/>
</dbReference>
<evidence type="ECO:0000256" key="5">
    <source>
        <dbReference type="RuleBase" id="RU000416"/>
    </source>
</evidence>
<keyword evidence="4" id="KW-0949">S-adenosyl-L-methionine</keyword>
<comment type="similarity">
    <text evidence="5">Belongs to the class I-like SAM-binding methyltransferase superfamily. C5-methyltransferase family.</text>
</comment>
<sequence>MKVIDLFAGAGGFSRGFKEEGFEIVAAVENFPPKAKTYQINFPETFVFVEDIKRLDAEKLKKEIGEVEVIIGGPPCEPFTAINLKRKENPLDRLYNDPIGRLVLHFIRFLKAFKPAIFVMEEVPQVMEGPLREALQKEFKKAGYEVYFNILDAYDYRTPQIRKRVFISNVPLNPPKVREKLTVWDAIGDLPDPRFSEKEIPNHEYVPLSAKKRRAIAKLGWGEALHSFGGRFKNWIRLHPYKPAPTVRGTSRFIHPFEDRLLTVREQARLMGYPDYHIFLGGRNVQYDSVGESVPPTVARAIAEVVKEMLKKTP</sequence>
<dbReference type="GO" id="GO:0044027">
    <property type="term" value="P:negative regulation of gene expression via chromosomal CpG island methylation"/>
    <property type="evidence" value="ECO:0007669"/>
    <property type="project" value="TreeGrafter"/>
</dbReference>
<dbReference type="NCBIfam" id="TIGR00675">
    <property type="entry name" value="dcm"/>
    <property type="match status" value="1"/>
</dbReference>
<dbReference type="RefSeq" id="WP_004066876.1">
    <property type="nucleotide sequence ID" value="NC_022084.1"/>
</dbReference>
<accession>H3ZKW9</accession>
<dbReference type="GO" id="GO:0032259">
    <property type="term" value="P:methylation"/>
    <property type="evidence" value="ECO:0007669"/>
    <property type="project" value="UniProtKB-KW"/>
</dbReference>
<dbReference type="Pfam" id="PF00145">
    <property type="entry name" value="DNA_methylase"/>
    <property type="match status" value="1"/>
</dbReference>
<evidence type="ECO:0000256" key="1">
    <source>
        <dbReference type="ARBA" id="ARBA00011975"/>
    </source>
</evidence>
<dbReference type="KEGG" id="tlt:OCC_07883"/>
<dbReference type="InterPro" id="IPR050390">
    <property type="entry name" value="C5-Methyltransferase"/>
</dbReference>
<dbReference type="PANTHER" id="PTHR10629:SF52">
    <property type="entry name" value="DNA (CYTOSINE-5)-METHYLTRANSFERASE 1"/>
    <property type="match status" value="1"/>
</dbReference>
<dbReference type="OrthoDB" id="5033at2157"/>
<dbReference type="GO" id="GO:0003677">
    <property type="term" value="F:DNA binding"/>
    <property type="evidence" value="ECO:0007669"/>
    <property type="project" value="TreeGrafter"/>
</dbReference>
<dbReference type="Gene3D" id="3.90.120.10">
    <property type="entry name" value="DNA Methylase, subunit A, domain 2"/>
    <property type="match status" value="1"/>
</dbReference>
<reference evidence="6 7" key="1">
    <citation type="journal article" date="2012" name="J. Bacteriol.">
        <title>Genome sequence of the model hyperthermophilic archaeon Thermococcus litoralis NS-C.</title>
        <authorList>
            <person name="Gardner A.F."/>
            <person name="Kumar S."/>
            <person name="Perler F.B."/>
        </authorList>
    </citation>
    <scope>NUCLEOTIDE SEQUENCE [LARGE SCALE GENOMIC DNA]</scope>
    <source>
        <strain evidence="7">ATCC 51850 / DSM 5473 / JCM 8560 / NS-C</strain>
    </source>
</reference>
<dbReference type="EC" id="2.1.1.37" evidence="1"/>
<name>H3ZKW9_THELN</name>
<keyword evidence="3" id="KW-0808">Transferase</keyword>
<dbReference type="Proteomes" id="UP000015502">
    <property type="component" value="Chromosome"/>
</dbReference>
<dbReference type="InterPro" id="IPR029063">
    <property type="entry name" value="SAM-dependent_MTases_sf"/>
</dbReference>
<protein>
    <recommendedName>
        <fullName evidence="1">DNA (cytosine-5-)-methyltransferase</fullName>
        <ecNumber evidence="1">2.1.1.37</ecNumber>
    </recommendedName>
</protein>
<dbReference type="STRING" id="523849.OCC_07883"/>
<dbReference type="InterPro" id="IPR001525">
    <property type="entry name" value="C5_MeTfrase"/>
</dbReference>
<proteinExistence type="inferred from homology"/>
<evidence type="ECO:0000313" key="6">
    <source>
        <dbReference type="EMBL" id="EHR79370.1"/>
    </source>
</evidence>
<dbReference type="Gene3D" id="3.40.50.150">
    <property type="entry name" value="Vaccinia Virus protein VP39"/>
    <property type="match status" value="1"/>
</dbReference>
<dbReference type="PaxDb" id="523849-OCC_07883"/>
<dbReference type="AlphaFoldDB" id="H3ZKW9"/>
<evidence type="ECO:0000256" key="3">
    <source>
        <dbReference type="ARBA" id="ARBA00022679"/>
    </source>
</evidence>
<dbReference type="REBASE" id="46911">
    <property type="entry name" value="M.TliORF7883P"/>
</dbReference>
<keyword evidence="7" id="KW-1185">Reference proteome</keyword>
<dbReference type="PANTHER" id="PTHR10629">
    <property type="entry name" value="CYTOSINE-SPECIFIC METHYLTRANSFERASE"/>
    <property type="match status" value="1"/>
</dbReference>
<keyword evidence="2 6" id="KW-0489">Methyltransferase</keyword>
<organism evidence="6 7">
    <name type="scientific">Thermococcus litoralis (strain ATCC 51850 / DSM 5473 / JCM 8560 / NS-C)</name>
    <dbReference type="NCBI Taxonomy" id="523849"/>
    <lineage>
        <taxon>Archaea</taxon>
        <taxon>Methanobacteriati</taxon>
        <taxon>Methanobacteriota</taxon>
        <taxon>Thermococci</taxon>
        <taxon>Thermococcales</taxon>
        <taxon>Thermococcaceae</taxon>
        <taxon>Thermococcus</taxon>
    </lineage>
</organism>
<evidence type="ECO:0000256" key="4">
    <source>
        <dbReference type="ARBA" id="ARBA00022691"/>
    </source>
</evidence>
<dbReference type="EMBL" id="CP006670">
    <property type="protein sequence ID" value="EHR79370.1"/>
    <property type="molecule type" value="Genomic_DNA"/>
</dbReference>
<dbReference type="SUPFAM" id="SSF53335">
    <property type="entry name" value="S-adenosyl-L-methionine-dependent methyltransferases"/>
    <property type="match status" value="1"/>
</dbReference>
<gene>
    <name evidence="6" type="ORF">OCC_07883</name>
</gene>
<evidence type="ECO:0000256" key="2">
    <source>
        <dbReference type="ARBA" id="ARBA00022603"/>
    </source>
</evidence>
<dbReference type="PRINTS" id="PR00105">
    <property type="entry name" value="C5METTRFRASE"/>
</dbReference>
<evidence type="ECO:0000313" key="7">
    <source>
        <dbReference type="Proteomes" id="UP000015502"/>
    </source>
</evidence>
<dbReference type="GeneID" id="16550345"/>
<dbReference type="GO" id="GO:0003886">
    <property type="term" value="F:DNA (cytosine-5-)-methyltransferase activity"/>
    <property type="evidence" value="ECO:0007669"/>
    <property type="project" value="UniProtKB-EC"/>
</dbReference>